<dbReference type="CDD" id="cd05387">
    <property type="entry name" value="BY-kinase"/>
    <property type="match status" value="1"/>
</dbReference>
<dbReference type="GO" id="GO:0004715">
    <property type="term" value="F:non-membrane spanning protein tyrosine kinase activity"/>
    <property type="evidence" value="ECO:0007669"/>
    <property type="project" value="UniProtKB-EC"/>
</dbReference>
<sequence length="248" mass="26767">MNSYELVAYSRPQSFITESFRTLRTNLQFLGVGDTLKTILIAGSGFGEGASFITANLGIVLAQAGQRVIIVDCDLRKPRQHLIFNLDNQLGLTSVLSGFKDLDQVIKDVPIAGVRILTAGLLPTNPAELLGSQEMSRLVAALKEKADVILLDGSPLTVFADAAVLSKSVDGVLIVVRSRVASQNSVTNTRELLTNAKASILGVALNCARMDALKDDYHAYYANAAAVPRQKKKKTEKPRKTEGKKQAK</sequence>
<comment type="caution">
    <text evidence="4">The sequence shown here is derived from an EMBL/GenBank/DDBJ whole genome shotgun (WGS) entry which is preliminary data.</text>
</comment>
<evidence type="ECO:0000256" key="1">
    <source>
        <dbReference type="ARBA" id="ARBA00022741"/>
    </source>
</evidence>
<accession>A0A4Y7RE50</accession>
<dbReference type="InterPro" id="IPR027417">
    <property type="entry name" value="P-loop_NTPase"/>
</dbReference>
<dbReference type="InterPro" id="IPR050445">
    <property type="entry name" value="Bact_polysacc_biosynth/exp"/>
</dbReference>
<keyword evidence="5" id="KW-1185">Reference proteome</keyword>
<dbReference type="GO" id="GO:0005524">
    <property type="term" value="F:ATP binding"/>
    <property type="evidence" value="ECO:0007669"/>
    <property type="project" value="UniProtKB-KW"/>
</dbReference>
<dbReference type="PANTHER" id="PTHR32309">
    <property type="entry name" value="TYROSINE-PROTEIN KINASE"/>
    <property type="match status" value="1"/>
</dbReference>
<dbReference type="EC" id="2.7.10.2" evidence="4"/>
<keyword evidence="4" id="KW-0808">Transferase</keyword>
<dbReference type="RefSeq" id="WP_190238824.1">
    <property type="nucleotide sequence ID" value="NZ_QFGA01000001.1"/>
</dbReference>
<evidence type="ECO:0000313" key="4">
    <source>
        <dbReference type="EMBL" id="TEB06597.1"/>
    </source>
</evidence>
<reference evidence="4 5" key="1">
    <citation type="journal article" date="2018" name="Environ. Microbiol.">
        <title>Novel energy conservation strategies and behaviour of Pelotomaculum schinkii driving syntrophic propionate catabolism.</title>
        <authorList>
            <person name="Hidalgo-Ahumada C.A.P."/>
            <person name="Nobu M.K."/>
            <person name="Narihiro T."/>
            <person name="Tamaki H."/>
            <person name="Liu W.T."/>
            <person name="Kamagata Y."/>
            <person name="Stams A.J.M."/>
            <person name="Imachi H."/>
            <person name="Sousa D.Z."/>
        </authorList>
    </citation>
    <scope>NUCLEOTIDE SEQUENCE [LARGE SCALE GENOMIC DNA]</scope>
    <source>
        <strain evidence="4 5">HH</strain>
    </source>
</reference>
<evidence type="ECO:0000256" key="2">
    <source>
        <dbReference type="ARBA" id="ARBA00022840"/>
    </source>
</evidence>
<organism evidence="4 5">
    <name type="scientific">Pelotomaculum schinkii</name>
    <dbReference type="NCBI Taxonomy" id="78350"/>
    <lineage>
        <taxon>Bacteria</taxon>
        <taxon>Bacillati</taxon>
        <taxon>Bacillota</taxon>
        <taxon>Clostridia</taxon>
        <taxon>Eubacteriales</taxon>
        <taxon>Desulfotomaculaceae</taxon>
        <taxon>Pelotomaculum</taxon>
    </lineage>
</organism>
<evidence type="ECO:0000256" key="3">
    <source>
        <dbReference type="SAM" id="MobiDB-lite"/>
    </source>
</evidence>
<keyword evidence="2" id="KW-0067">ATP-binding</keyword>
<name>A0A4Y7RE50_9FIRM</name>
<protein>
    <submittedName>
        <fullName evidence="4">Tyrosine-protein kinase YwqD</fullName>
        <ecNumber evidence="4">2.7.10.2</ecNumber>
    </submittedName>
</protein>
<dbReference type="AlphaFoldDB" id="A0A4Y7RE50"/>
<gene>
    <name evidence="4" type="primary">ywqD_1</name>
    <name evidence="4" type="ORF">Psch_00129</name>
</gene>
<evidence type="ECO:0000313" key="5">
    <source>
        <dbReference type="Proteomes" id="UP000298324"/>
    </source>
</evidence>
<dbReference type="InterPro" id="IPR005702">
    <property type="entry name" value="Wzc-like_C"/>
</dbReference>
<dbReference type="NCBIfam" id="TIGR01007">
    <property type="entry name" value="eps_fam"/>
    <property type="match status" value="1"/>
</dbReference>
<keyword evidence="1" id="KW-0547">Nucleotide-binding</keyword>
<feature type="compositionally biased region" description="Basic and acidic residues" evidence="3">
    <location>
        <begin position="238"/>
        <end position="248"/>
    </location>
</feature>
<dbReference type="SUPFAM" id="SSF52540">
    <property type="entry name" value="P-loop containing nucleoside triphosphate hydrolases"/>
    <property type="match status" value="1"/>
</dbReference>
<proteinExistence type="predicted"/>
<dbReference type="InterPro" id="IPR033756">
    <property type="entry name" value="YlxH/NBP35"/>
</dbReference>
<keyword evidence="4" id="KW-0418">Kinase</keyword>
<dbReference type="Gene3D" id="3.40.50.300">
    <property type="entry name" value="P-loop containing nucleotide triphosphate hydrolases"/>
    <property type="match status" value="1"/>
</dbReference>
<dbReference type="Pfam" id="PF10609">
    <property type="entry name" value="ParA"/>
    <property type="match status" value="1"/>
</dbReference>
<dbReference type="PANTHER" id="PTHR32309:SF31">
    <property type="entry name" value="CAPSULAR EXOPOLYSACCHARIDE FAMILY"/>
    <property type="match status" value="1"/>
</dbReference>
<dbReference type="Proteomes" id="UP000298324">
    <property type="component" value="Unassembled WGS sequence"/>
</dbReference>
<dbReference type="EMBL" id="QFGA01000001">
    <property type="protein sequence ID" value="TEB06597.1"/>
    <property type="molecule type" value="Genomic_DNA"/>
</dbReference>
<feature type="region of interest" description="Disordered" evidence="3">
    <location>
        <begin position="227"/>
        <end position="248"/>
    </location>
</feature>